<dbReference type="AlphaFoldDB" id="A0A9W6VIE1"/>
<dbReference type="SUPFAM" id="SSF102405">
    <property type="entry name" value="MCP/YpsA-like"/>
    <property type="match status" value="1"/>
</dbReference>
<dbReference type="Proteomes" id="UP001165136">
    <property type="component" value="Unassembled WGS sequence"/>
</dbReference>
<dbReference type="EC" id="3.2.2.n1" evidence="2"/>
<gene>
    <name evidence="3" type="ORF">Atai01_49530</name>
</gene>
<dbReference type="GO" id="GO:0009691">
    <property type="term" value="P:cytokinin biosynthetic process"/>
    <property type="evidence" value="ECO:0007669"/>
    <property type="project" value="UniProtKB-UniRule"/>
</dbReference>
<dbReference type="PANTHER" id="PTHR31223">
    <property type="entry name" value="LOG FAMILY PROTEIN YJL055W"/>
    <property type="match status" value="1"/>
</dbReference>
<keyword evidence="2" id="KW-0378">Hydrolase</keyword>
<organism evidence="3 4">
    <name type="scientific">Amycolatopsis taiwanensis</name>
    <dbReference type="NCBI Taxonomy" id="342230"/>
    <lineage>
        <taxon>Bacteria</taxon>
        <taxon>Bacillati</taxon>
        <taxon>Actinomycetota</taxon>
        <taxon>Actinomycetes</taxon>
        <taxon>Pseudonocardiales</taxon>
        <taxon>Pseudonocardiaceae</taxon>
        <taxon>Amycolatopsis</taxon>
    </lineage>
</organism>
<comment type="catalytic activity">
    <reaction evidence="2">
        <text>9-ribosyl-trans-zeatin 5'-phosphate + H2O = trans-zeatin + D-ribose 5-phosphate</text>
        <dbReference type="Rhea" id="RHEA:48564"/>
        <dbReference type="ChEBI" id="CHEBI:15377"/>
        <dbReference type="ChEBI" id="CHEBI:16522"/>
        <dbReference type="ChEBI" id="CHEBI:78346"/>
        <dbReference type="ChEBI" id="CHEBI:87947"/>
        <dbReference type="EC" id="3.2.2.n1"/>
    </reaction>
</comment>
<dbReference type="InterPro" id="IPR005269">
    <property type="entry name" value="LOG"/>
</dbReference>
<evidence type="ECO:0000313" key="4">
    <source>
        <dbReference type="Proteomes" id="UP001165136"/>
    </source>
</evidence>
<accession>A0A9W6VIE1</accession>
<comment type="caution">
    <text evidence="3">The sequence shown here is derived from an EMBL/GenBank/DDBJ whole genome shotgun (WGS) entry which is preliminary data.</text>
</comment>
<dbReference type="Pfam" id="PF03641">
    <property type="entry name" value="Lysine_decarbox"/>
    <property type="match status" value="1"/>
</dbReference>
<comment type="similarity">
    <text evidence="1 2">Belongs to the LOG family.</text>
</comment>
<dbReference type="FunFam" id="3.40.50.450:FF:000012">
    <property type="entry name" value="LOG family protein YvdD"/>
    <property type="match status" value="1"/>
</dbReference>
<evidence type="ECO:0000256" key="2">
    <source>
        <dbReference type="RuleBase" id="RU363015"/>
    </source>
</evidence>
<proteinExistence type="inferred from homology"/>
<dbReference type="Gene3D" id="3.40.50.450">
    <property type="match status" value="1"/>
</dbReference>
<keyword evidence="2" id="KW-0203">Cytokinin biosynthesis</keyword>
<sequence>MRRICVFCGSSTGTNPAYAEQAATLGKLLAEREIGLVYGGGKVGLMGVVADAALSAGGEAIGVIPKHLMNVELGHTGLTKLHVTEDMHERKAKMAELSDAFLGLPGGVGTLEELAEMWTWAQLGLHSKPIGLLDVAGFFRPLRDFVDHMVTEGFVRPQHRDMVFVDSDPAVLLDAFEAYRPPVVPKWTD</sequence>
<dbReference type="NCBIfam" id="TIGR00730">
    <property type="entry name" value="Rossman fold protein, TIGR00730 family"/>
    <property type="match status" value="1"/>
</dbReference>
<dbReference type="PANTHER" id="PTHR31223:SF70">
    <property type="entry name" value="LOG FAMILY PROTEIN YJL055W"/>
    <property type="match status" value="1"/>
</dbReference>
<dbReference type="GO" id="GO:0016799">
    <property type="term" value="F:hydrolase activity, hydrolyzing N-glycosyl compounds"/>
    <property type="evidence" value="ECO:0007669"/>
    <property type="project" value="TreeGrafter"/>
</dbReference>
<dbReference type="GO" id="GO:0005829">
    <property type="term" value="C:cytosol"/>
    <property type="evidence" value="ECO:0007669"/>
    <property type="project" value="TreeGrafter"/>
</dbReference>
<evidence type="ECO:0000313" key="3">
    <source>
        <dbReference type="EMBL" id="GLY68334.1"/>
    </source>
</evidence>
<evidence type="ECO:0000256" key="1">
    <source>
        <dbReference type="ARBA" id="ARBA00006763"/>
    </source>
</evidence>
<name>A0A9W6VIE1_9PSEU</name>
<dbReference type="InterPro" id="IPR031100">
    <property type="entry name" value="LOG_fam"/>
</dbReference>
<dbReference type="EMBL" id="BSTI01000011">
    <property type="protein sequence ID" value="GLY68334.1"/>
    <property type="molecule type" value="Genomic_DNA"/>
</dbReference>
<keyword evidence="4" id="KW-1185">Reference proteome</keyword>
<dbReference type="RefSeq" id="WP_027942170.1">
    <property type="nucleotide sequence ID" value="NZ_BSTI01000011.1"/>
</dbReference>
<reference evidence="3" key="1">
    <citation type="submission" date="2023-03" db="EMBL/GenBank/DDBJ databases">
        <title>Amycolatopsis taiwanensis NBRC 103393.</title>
        <authorList>
            <person name="Ichikawa N."/>
            <person name="Sato H."/>
            <person name="Tonouchi N."/>
        </authorList>
    </citation>
    <scope>NUCLEOTIDE SEQUENCE</scope>
    <source>
        <strain evidence="3">NBRC 103393</strain>
    </source>
</reference>
<protein>
    <recommendedName>
        <fullName evidence="2">Cytokinin riboside 5'-monophosphate phosphoribohydrolase</fullName>
        <ecNumber evidence="2">3.2.2.n1</ecNumber>
    </recommendedName>
</protein>
<comment type="catalytic activity">
    <reaction evidence="2">
        <text>N(6)-(dimethylallyl)adenosine 5'-phosphate + H2O = N(6)-dimethylallyladenine + D-ribose 5-phosphate</text>
        <dbReference type="Rhea" id="RHEA:48560"/>
        <dbReference type="ChEBI" id="CHEBI:15377"/>
        <dbReference type="ChEBI" id="CHEBI:17660"/>
        <dbReference type="ChEBI" id="CHEBI:57526"/>
        <dbReference type="ChEBI" id="CHEBI:78346"/>
        <dbReference type="EC" id="3.2.2.n1"/>
    </reaction>
</comment>